<keyword evidence="1" id="KW-0472">Membrane</keyword>
<protein>
    <submittedName>
        <fullName evidence="2">Uncharacterized protein</fullName>
    </submittedName>
</protein>
<evidence type="ECO:0000313" key="3">
    <source>
        <dbReference type="Proteomes" id="UP000824049"/>
    </source>
</evidence>
<feature type="transmembrane region" description="Helical" evidence="1">
    <location>
        <begin position="42"/>
        <end position="66"/>
    </location>
</feature>
<sequence>MSKSIIDIEETPENSGGKWRKGKRYQGYDLDKTLQKRSKRPWFWKILGISLLLTAVVILAVCGFFFQSNQRRSSYISEINDANTMDNLLSSHENVLITVNYSHLANEEDYKTTRFVRKTGSGDYYSYYRTDGMEEDYREVIRGKQLYRYDGNFVYYYGLLGDDYENVCVSQIEGEVFQTGDSVRITDEQESGDFLKVTATYTVAEGDEYVTRYGFNVGDQIEQTLTLDKETMVVLTAVETCNGEEFYSYTVEFDGSNKNPEFYQNIKDQETDRECTVYYDYQGDNEETYTFNIPRGVYFNLLEHDGYTVYSDEDCDQEFTEYQMQVQNPETDITLYVKQNEE</sequence>
<evidence type="ECO:0000256" key="1">
    <source>
        <dbReference type="SAM" id="Phobius"/>
    </source>
</evidence>
<accession>A0A9D2EMC6</accession>
<proteinExistence type="predicted"/>
<dbReference type="Proteomes" id="UP000824049">
    <property type="component" value="Unassembled WGS sequence"/>
</dbReference>
<reference evidence="2" key="2">
    <citation type="submission" date="2021-04" db="EMBL/GenBank/DDBJ databases">
        <authorList>
            <person name="Gilroy R."/>
        </authorList>
    </citation>
    <scope>NUCLEOTIDE SEQUENCE</scope>
    <source>
        <strain evidence="2">CHK179-28034</strain>
    </source>
</reference>
<name>A0A9D2EMC6_9FIRM</name>
<dbReference type="AlphaFoldDB" id="A0A9D2EMC6"/>
<keyword evidence="1" id="KW-0812">Transmembrane</keyword>
<keyword evidence="1" id="KW-1133">Transmembrane helix</keyword>
<organism evidence="2 3">
    <name type="scientific">Candidatus Anaerobutyricum stercoris</name>
    <dbReference type="NCBI Taxonomy" id="2838457"/>
    <lineage>
        <taxon>Bacteria</taxon>
        <taxon>Bacillati</taxon>
        <taxon>Bacillota</taxon>
        <taxon>Clostridia</taxon>
        <taxon>Lachnospirales</taxon>
        <taxon>Lachnospiraceae</taxon>
        <taxon>Anaerobutyricum</taxon>
    </lineage>
</organism>
<gene>
    <name evidence="2" type="ORF">H9968_07605</name>
</gene>
<dbReference type="EMBL" id="DXBR01000068">
    <property type="protein sequence ID" value="HIZ39776.1"/>
    <property type="molecule type" value="Genomic_DNA"/>
</dbReference>
<comment type="caution">
    <text evidence="2">The sequence shown here is derived from an EMBL/GenBank/DDBJ whole genome shotgun (WGS) entry which is preliminary data.</text>
</comment>
<reference evidence="2" key="1">
    <citation type="journal article" date="2021" name="PeerJ">
        <title>Extensive microbial diversity within the chicken gut microbiome revealed by metagenomics and culture.</title>
        <authorList>
            <person name="Gilroy R."/>
            <person name="Ravi A."/>
            <person name="Getino M."/>
            <person name="Pursley I."/>
            <person name="Horton D.L."/>
            <person name="Alikhan N.F."/>
            <person name="Baker D."/>
            <person name="Gharbi K."/>
            <person name="Hall N."/>
            <person name="Watson M."/>
            <person name="Adriaenssens E.M."/>
            <person name="Foster-Nyarko E."/>
            <person name="Jarju S."/>
            <person name="Secka A."/>
            <person name="Antonio M."/>
            <person name="Oren A."/>
            <person name="Chaudhuri R.R."/>
            <person name="La Ragione R."/>
            <person name="Hildebrand F."/>
            <person name="Pallen M.J."/>
        </authorList>
    </citation>
    <scope>NUCLEOTIDE SEQUENCE</scope>
    <source>
        <strain evidence="2">CHK179-28034</strain>
    </source>
</reference>
<evidence type="ECO:0000313" key="2">
    <source>
        <dbReference type="EMBL" id="HIZ39776.1"/>
    </source>
</evidence>